<dbReference type="EMBL" id="MTKT01001633">
    <property type="protein sequence ID" value="OWM84315.1"/>
    <property type="molecule type" value="Genomic_DNA"/>
</dbReference>
<dbReference type="Pfam" id="PF00657">
    <property type="entry name" value="Lipase_GDSL"/>
    <property type="match status" value="1"/>
</dbReference>
<name>A0A218XGG1_PUNGR</name>
<evidence type="ECO:0000313" key="10">
    <source>
        <dbReference type="Proteomes" id="UP000197138"/>
    </source>
</evidence>
<keyword evidence="5" id="KW-0378">Hydrolase</keyword>
<feature type="chain" id="PRO_5012623341" description="GDSL esterase/lipase At1g29670-like" evidence="8">
    <location>
        <begin position="28"/>
        <end position="358"/>
    </location>
</feature>
<evidence type="ECO:0000313" key="9">
    <source>
        <dbReference type="EMBL" id="OWM84315.1"/>
    </source>
</evidence>
<dbReference type="InterPro" id="IPR036514">
    <property type="entry name" value="SGNH_hydro_sf"/>
</dbReference>
<gene>
    <name evidence="9" type="ORF">CDL15_Pgr027084</name>
</gene>
<dbReference type="GO" id="GO:0005576">
    <property type="term" value="C:extracellular region"/>
    <property type="evidence" value="ECO:0007669"/>
    <property type="project" value="UniProtKB-SubCell"/>
</dbReference>
<keyword evidence="6" id="KW-0442">Lipid degradation</keyword>
<evidence type="ECO:0000256" key="2">
    <source>
        <dbReference type="ARBA" id="ARBA00008668"/>
    </source>
</evidence>
<keyword evidence="4 8" id="KW-0732">Signal</keyword>
<comment type="similarity">
    <text evidence="2">Belongs to the 'GDSL' lipolytic enzyme family.</text>
</comment>
<organism evidence="9 10">
    <name type="scientific">Punica granatum</name>
    <name type="common">Pomegranate</name>
    <dbReference type="NCBI Taxonomy" id="22663"/>
    <lineage>
        <taxon>Eukaryota</taxon>
        <taxon>Viridiplantae</taxon>
        <taxon>Streptophyta</taxon>
        <taxon>Embryophyta</taxon>
        <taxon>Tracheophyta</taxon>
        <taxon>Spermatophyta</taxon>
        <taxon>Magnoliopsida</taxon>
        <taxon>eudicotyledons</taxon>
        <taxon>Gunneridae</taxon>
        <taxon>Pentapetalae</taxon>
        <taxon>rosids</taxon>
        <taxon>malvids</taxon>
        <taxon>Myrtales</taxon>
        <taxon>Lythraceae</taxon>
        <taxon>Punica</taxon>
    </lineage>
</organism>
<dbReference type="Proteomes" id="UP000197138">
    <property type="component" value="Unassembled WGS sequence"/>
</dbReference>
<evidence type="ECO:0000256" key="6">
    <source>
        <dbReference type="ARBA" id="ARBA00022963"/>
    </source>
</evidence>
<feature type="signal peptide" evidence="8">
    <location>
        <begin position="1"/>
        <end position="27"/>
    </location>
</feature>
<dbReference type="GO" id="GO:0016042">
    <property type="term" value="P:lipid catabolic process"/>
    <property type="evidence" value="ECO:0007669"/>
    <property type="project" value="UniProtKB-KW"/>
</dbReference>
<dbReference type="AlphaFoldDB" id="A0A218XGG1"/>
<evidence type="ECO:0000256" key="4">
    <source>
        <dbReference type="ARBA" id="ARBA00022729"/>
    </source>
</evidence>
<dbReference type="SUPFAM" id="SSF52266">
    <property type="entry name" value="SGNH hydrolase"/>
    <property type="match status" value="1"/>
</dbReference>
<dbReference type="PANTHER" id="PTHR45650">
    <property type="entry name" value="GDSL-LIKE LIPASE/ACYLHYDROLASE-RELATED"/>
    <property type="match status" value="1"/>
</dbReference>
<dbReference type="PANTHER" id="PTHR45650:SF91">
    <property type="match status" value="1"/>
</dbReference>
<evidence type="ECO:0000256" key="3">
    <source>
        <dbReference type="ARBA" id="ARBA00022525"/>
    </source>
</evidence>
<dbReference type="CDD" id="cd01837">
    <property type="entry name" value="SGNH_plant_lipase_like"/>
    <property type="match status" value="1"/>
</dbReference>
<comment type="subcellular location">
    <subcellularLocation>
        <location evidence="1">Secreted</location>
    </subcellularLocation>
</comment>
<evidence type="ECO:0000256" key="8">
    <source>
        <dbReference type="SAM" id="SignalP"/>
    </source>
</evidence>
<comment type="caution">
    <text evidence="9">The sequence shown here is derived from an EMBL/GenBank/DDBJ whole genome shotgun (WGS) entry which is preliminary data.</text>
</comment>
<protein>
    <recommendedName>
        <fullName evidence="11">GDSL esterase/lipase At1g29670-like</fullName>
    </recommendedName>
</protein>
<dbReference type="InterPro" id="IPR035669">
    <property type="entry name" value="SGNH_plant_lipase-like"/>
</dbReference>
<dbReference type="InterPro" id="IPR051238">
    <property type="entry name" value="GDSL_esterase/lipase"/>
</dbReference>
<keyword evidence="7" id="KW-0443">Lipid metabolism</keyword>
<evidence type="ECO:0008006" key="11">
    <source>
        <dbReference type="Google" id="ProtNLM"/>
    </source>
</evidence>
<dbReference type="Gene3D" id="3.40.50.1110">
    <property type="entry name" value="SGNH hydrolase"/>
    <property type="match status" value="1"/>
</dbReference>
<dbReference type="GO" id="GO:0016788">
    <property type="term" value="F:hydrolase activity, acting on ester bonds"/>
    <property type="evidence" value="ECO:0007669"/>
    <property type="project" value="InterPro"/>
</dbReference>
<dbReference type="InterPro" id="IPR001087">
    <property type="entry name" value="GDSL"/>
</dbReference>
<proteinExistence type="inferred from homology"/>
<reference evidence="10" key="1">
    <citation type="journal article" date="2017" name="Plant J.">
        <title>The pomegranate (Punica granatum L.) genome and the genomics of punicalagin biosynthesis.</title>
        <authorList>
            <person name="Qin G."/>
            <person name="Xu C."/>
            <person name="Ming R."/>
            <person name="Tang H."/>
            <person name="Guyot R."/>
            <person name="Kramer E.M."/>
            <person name="Hu Y."/>
            <person name="Yi X."/>
            <person name="Qi Y."/>
            <person name="Xu X."/>
            <person name="Gao Z."/>
            <person name="Pan H."/>
            <person name="Jian J."/>
            <person name="Tian Y."/>
            <person name="Yue Z."/>
            <person name="Xu Y."/>
        </authorList>
    </citation>
    <scope>NUCLEOTIDE SEQUENCE [LARGE SCALE GENOMIC DNA]</scope>
    <source>
        <strain evidence="10">cv. Dabenzi</strain>
    </source>
</reference>
<keyword evidence="3" id="KW-0964">Secreted</keyword>
<evidence type="ECO:0000256" key="5">
    <source>
        <dbReference type="ARBA" id="ARBA00022801"/>
    </source>
</evidence>
<accession>A0A218XGG1</accession>
<sequence length="358" mass="39776">MAAFNQKQTLVLSFFFLIPMLWKYARGASKAPCYFIFGDSLSDSGNNNALFTFSKADFPPYGVDFPLGATGRFTNGRTMMDFLTELMGFDQYIPPYHKAEGRQILNGVNYASGGSGILKTTTEIQVGRVWLARQLLRHSEVVARINLLMGKNESASQHLSKCIYTVAMGSNDYINNYYAPAENPVSQLYTPDRFADLLIRELKTNLKRLHSYGARKIVVIGLTGVGCCPHVAKKFGGKPCSEKVNSEVQLFNDKLTPLVNKLNQKLTDAKFTFLNATSVFNTLLQQGSQNSTGSCCKMQRSTGTCVPYHTPCANRSEYVFFDGFHPTESSNKILADLAYNAKSPQVISPYTFEQLLAL</sequence>
<evidence type="ECO:0000256" key="7">
    <source>
        <dbReference type="ARBA" id="ARBA00023098"/>
    </source>
</evidence>
<evidence type="ECO:0000256" key="1">
    <source>
        <dbReference type="ARBA" id="ARBA00004613"/>
    </source>
</evidence>